<keyword evidence="7" id="KW-1185">Reference proteome</keyword>
<proteinExistence type="inferred from homology"/>
<keyword evidence="4" id="KW-0812">Transmembrane</keyword>
<evidence type="ECO:0000259" key="5">
    <source>
        <dbReference type="PROSITE" id="PS50893"/>
    </source>
</evidence>
<gene>
    <name evidence="6" type="primary">malK_1</name>
    <name evidence="6" type="ORF">Poly51_24230</name>
</gene>
<name>A0A5C6F697_9BACT</name>
<keyword evidence="4" id="KW-1133">Transmembrane helix</keyword>
<dbReference type="GO" id="GO:0005524">
    <property type="term" value="F:ATP binding"/>
    <property type="evidence" value="ECO:0007669"/>
    <property type="project" value="UniProtKB-KW"/>
</dbReference>
<dbReference type="RefSeq" id="WP_146457638.1">
    <property type="nucleotide sequence ID" value="NZ_SJPW01000003.1"/>
</dbReference>
<dbReference type="PANTHER" id="PTHR24220:SF689">
    <property type="entry name" value="LIPOPROTEIN-RELEASING SYSTEM ATP-BINDING PROTEIN LOLD"/>
    <property type="match status" value="1"/>
</dbReference>
<evidence type="ECO:0000256" key="2">
    <source>
        <dbReference type="ARBA" id="ARBA00022741"/>
    </source>
</evidence>
<dbReference type="Pfam" id="PF00005">
    <property type="entry name" value="ABC_tran"/>
    <property type="match status" value="1"/>
</dbReference>
<sequence>MTDGNGSPEILDDRPLRLVDVNVRVGALPLLADTTVTMPGGKITVIVGGSGAGKSVLLRVLAGLIPRRGETVTWDGDIELGGVAGEPESKPQSRTPRVGIVFQQFALFDELSPTANVQFGIDHRQGNATTQSAASWLDELGVPANRRVANLSGGQKQRLAIARTLAAEPDIVLYDEPTSGLDAASGRKVAELIRRTQSKHRRTSIVVTHDYETLLPIADAVLLLDSHEKRLVAIDREHWNDIPDRMKPVATGATESPESTKTDWAMEQADAFFSATGSALIAAIRLPWDALPRFPRVVWGLRFFAHYLRLVGGASAWVYLALAGVIVGFTTTYFTFRFLPFRLYTQPLLIDELLSSIGFALYRVLVPVLATILIAARCGAAVAADVGVKQYGGQVDAMRTLGVRPTAYLLACIVLAFMVATPALEWIAFTAARWVSLITFTQSHPSIGPYFWEQHFYRNLDAGDSSLGWFAFSKGWGWVALKNLACGVGTGAIGYYRGASPKFSAGDVSDAITSTVLWTTLYVLVVHFIVALFEF</sequence>
<dbReference type="GO" id="GO:0022857">
    <property type="term" value="F:transmembrane transporter activity"/>
    <property type="evidence" value="ECO:0007669"/>
    <property type="project" value="TreeGrafter"/>
</dbReference>
<evidence type="ECO:0000256" key="1">
    <source>
        <dbReference type="ARBA" id="ARBA00005417"/>
    </source>
</evidence>
<keyword evidence="2" id="KW-0547">Nucleotide-binding</keyword>
<feature type="domain" description="ABC transporter" evidence="5">
    <location>
        <begin position="16"/>
        <end position="251"/>
    </location>
</feature>
<dbReference type="InterPro" id="IPR027417">
    <property type="entry name" value="P-loop_NTPase"/>
</dbReference>
<dbReference type="InterPro" id="IPR003439">
    <property type="entry name" value="ABC_transporter-like_ATP-bd"/>
</dbReference>
<feature type="transmembrane region" description="Helical" evidence="4">
    <location>
        <begin position="475"/>
        <end position="496"/>
    </location>
</feature>
<dbReference type="PROSITE" id="PS50893">
    <property type="entry name" value="ABC_TRANSPORTER_2"/>
    <property type="match status" value="1"/>
</dbReference>
<dbReference type="PANTHER" id="PTHR24220">
    <property type="entry name" value="IMPORT ATP-BINDING PROTEIN"/>
    <property type="match status" value="1"/>
</dbReference>
<feature type="transmembrane region" description="Helical" evidence="4">
    <location>
        <begin position="316"/>
        <end position="339"/>
    </location>
</feature>
<evidence type="ECO:0000256" key="3">
    <source>
        <dbReference type="ARBA" id="ARBA00022840"/>
    </source>
</evidence>
<organism evidence="6 7">
    <name type="scientific">Rubripirellula tenax</name>
    <dbReference type="NCBI Taxonomy" id="2528015"/>
    <lineage>
        <taxon>Bacteria</taxon>
        <taxon>Pseudomonadati</taxon>
        <taxon>Planctomycetota</taxon>
        <taxon>Planctomycetia</taxon>
        <taxon>Pirellulales</taxon>
        <taxon>Pirellulaceae</taxon>
        <taxon>Rubripirellula</taxon>
    </lineage>
</organism>
<dbReference type="OrthoDB" id="9772862at2"/>
<evidence type="ECO:0000313" key="6">
    <source>
        <dbReference type="EMBL" id="TWU56512.1"/>
    </source>
</evidence>
<dbReference type="AlphaFoldDB" id="A0A5C6F697"/>
<comment type="caution">
    <text evidence="6">The sequence shown here is derived from an EMBL/GenBank/DDBJ whole genome shotgun (WGS) entry which is preliminary data.</text>
</comment>
<feature type="transmembrane region" description="Helical" evidence="4">
    <location>
        <begin position="407"/>
        <end position="429"/>
    </location>
</feature>
<dbReference type="GO" id="GO:0043190">
    <property type="term" value="C:ATP-binding cassette (ABC) transporter complex"/>
    <property type="evidence" value="ECO:0007669"/>
    <property type="project" value="InterPro"/>
</dbReference>
<evidence type="ECO:0000256" key="4">
    <source>
        <dbReference type="SAM" id="Phobius"/>
    </source>
</evidence>
<dbReference type="SMART" id="SM00382">
    <property type="entry name" value="AAA"/>
    <property type="match status" value="1"/>
</dbReference>
<dbReference type="Gene3D" id="3.40.50.300">
    <property type="entry name" value="P-loop containing nucleotide triphosphate hydrolases"/>
    <property type="match status" value="1"/>
</dbReference>
<dbReference type="GO" id="GO:0016887">
    <property type="term" value="F:ATP hydrolysis activity"/>
    <property type="evidence" value="ECO:0007669"/>
    <property type="project" value="InterPro"/>
</dbReference>
<reference evidence="6 7" key="1">
    <citation type="submission" date="2019-02" db="EMBL/GenBank/DDBJ databases">
        <title>Deep-cultivation of Planctomycetes and their phenomic and genomic characterization uncovers novel biology.</title>
        <authorList>
            <person name="Wiegand S."/>
            <person name="Jogler M."/>
            <person name="Boedeker C."/>
            <person name="Pinto D."/>
            <person name="Vollmers J."/>
            <person name="Rivas-Marin E."/>
            <person name="Kohn T."/>
            <person name="Peeters S.H."/>
            <person name="Heuer A."/>
            <person name="Rast P."/>
            <person name="Oberbeckmann S."/>
            <person name="Bunk B."/>
            <person name="Jeske O."/>
            <person name="Meyerdierks A."/>
            <person name="Storesund J.E."/>
            <person name="Kallscheuer N."/>
            <person name="Luecker S."/>
            <person name="Lage O.M."/>
            <person name="Pohl T."/>
            <person name="Merkel B.J."/>
            <person name="Hornburger P."/>
            <person name="Mueller R.-W."/>
            <person name="Bruemmer F."/>
            <person name="Labrenz M."/>
            <person name="Spormann A.M."/>
            <person name="Op Den Camp H."/>
            <person name="Overmann J."/>
            <person name="Amann R."/>
            <person name="Jetten M.S.M."/>
            <person name="Mascher T."/>
            <person name="Medema M.H."/>
            <person name="Devos D.P."/>
            <person name="Kaster A.-K."/>
            <person name="Ovreas L."/>
            <person name="Rohde M."/>
            <person name="Galperin M.Y."/>
            <person name="Jogler C."/>
        </authorList>
    </citation>
    <scope>NUCLEOTIDE SEQUENCE [LARGE SCALE GENOMIC DNA]</scope>
    <source>
        <strain evidence="6 7">Poly51</strain>
    </source>
</reference>
<dbReference type="SUPFAM" id="SSF52540">
    <property type="entry name" value="P-loop containing nucleoside triphosphate hydrolases"/>
    <property type="match status" value="1"/>
</dbReference>
<comment type="similarity">
    <text evidence="1">Belongs to the ABC transporter superfamily.</text>
</comment>
<keyword evidence="4" id="KW-0472">Membrane</keyword>
<protein>
    <submittedName>
        <fullName evidence="6">Maltose/maltodextrin import ATP-binding protein MalK</fullName>
    </submittedName>
</protein>
<dbReference type="PROSITE" id="PS00211">
    <property type="entry name" value="ABC_TRANSPORTER_1"/>
    <property type="match status" value="1"/>
</dbReference>
<keyword evidence="3 6" id="KW-0067">ATP-binding</keyword>
<dbReference type="Pfam" id="PF02405">
    <property type="entry name" value="MlaE"/>
    <property type="match status" value="1"/>
</dbReference>
<dbReference type="Proteomes" id="UP000318288">
    <property type="component" value="Unassembled WGS sequence"/>
</dbReference>
<feature type="transmembrane region" description="Helical" evidence="4">
    <location>
        <begin position="508"/>
        <end position="533"/>
    </location>
</feature>
<accession>A0A5C6F697</accession>
<dbReference type="InterPro" id="IPR017871">
    <property type="entry name" value="ABC_transporter-like_CS"/>
</dbReference>
<feature type="transmembrane region" description="Helical" evidence="4">
    <location>
        <begin position="359"/>
        <end position="386"/>
    </location>
</feature>
<dbReference type="InterPro" id="IPR030802">
    <property type="entry name" value="Permease_MalE"/>
</dbReference>
<dbReference type="InterPro" id="IPR015854">
    <property type="entry name" value="ABC_transpr_LolD-like"/>
</dbReference>
<evidence type="ECO:0000313" key="7">
    <source>
        <dbReference type="Proteomes" id="UP000318288"/>
    </source>
</evidence>
<dbReference type="EMBL" id="SJPW01000003">
    <property type="protein sequence ID" value="TWU56512.1"/>
    <property type="molecule type" value="Genomic_DNA"/>
</dbReference>
<dbReference type="InterPro" id="IPR003593">
    <property type="entry name" value="AAA+_ATPase"/>
</dbReference>